<proteinExistence type="predicted"/>
<organism evidence="2 3">
    <name type="scientific">Portunus trituberculatus</name>
    <name type="common">Swimming crab</name>
    <name type="synonym">Neptunus trituberculatus</name>
    <dbReference type="NCBI Taxonomy" id="210409"/>
    <lineage>
        <taxon>Eukaryota</taxon>
        <taxon>Metazoa</taxon>
        <taxon>Ecdysozoa</taxon>
        <taxon>Arthropoda</taxon>
        <taxon>Crustacea</taxon>
        <taxon>Multicrustacea</taxon>
        <taxon>Malacostraca</taxon>
        <taxon>Eumalacostraca</taxon>
        <taxon>Eucarida</taxon>
        <taxon>Decapoda</taxon>
        <taxon>Pleocyemata</taxon>
        <taxon>Brachyura</taxon>
        <taxon>Eubrachyura</taxon>
        <taxon>Portunoidea</taxon>
        <taxon>Portunidae</taxon>
        <taxon>Portuninae</taxon>
        <taxon>Portunus</taxon>
    </lineage>
</organism>
<reference evidence="2 3" key="1">
    <citation type="submission" date="2019-05" db="EMBL/GenBank/DDBJ databases">
        <title>Another draft genome of Portunus trituberculatus and its Hox gene families provides insights of decapod evolution.</title>
        <authorList>
            <person name="Jeong J.-H."/>
            <person name="Song I."/>
            <person name="Kim S."/>
            <person name="Choi T."/>
            <person name="Kim D."/>
            <person name="Ryu S."/>
            <person name="Kim W."/>
        </authorList>
    </citation>
    <scope>NUCLEOTIDE SEQUENCE [LARGE SCALE GENOMIC DNA]</scope>
    <source>
        <tissue evidence="2">Muscle</tissue>
    </source>
</reference>
<evidence type="ECO:0000256" key="1">
    <source>
        <dbReference type="SAM" id="MobiDB-lite"/>
    </source>
</evidence>
<accession>A0A5B7CTT2</accession>
<dbReference type="Proteomes" id="UP000324222">
    <property type="component" value="Unassembled WGS sequence"/>
</dbReference>
<comment type="caution">
    <text evidence="2">The sequence shown here is derived from an EMBL/GenBank/DDBJ whole genome shotgun (WGS) entry which is preliminary data.</text>
</comment>
<feature type="region of interest" description="Disordered" evidence="1">
    <location>
        <begin position="53"/>
        <end position="74"/>
    </location>
</feature>
<dbReference type="AlphaFoldDB" id="A0A5B7CTT2"/>
<keyword evidence="3" id="KW-1185">Reference proteome</keyword>
<name>A0A5B7CTT2_PORTR</name>
<evidence type="ECO:0000313" key="3">
    <source>
        <dbReference type="Proteomes" id="UP000324222"/>
    </source>
</evidence>
<protein>
    <submittedName>
        <fullName evidence="2">Uncharacterized protein</fullName>
    </submittedName>
</protein>
<dbReference type="EMBL" id="VSRR010000268">
    <property type="protein sequence ID" value="MPC13257.1"/>
    <property type="molecule type" value="Genomic_DNA"/>
</dbReference>
<gene>
    <name evidence="2" type="ORF">E2C01_005982</name>
</gene>
<sequence length="161" mass="17468">MGTTVNKNACANNGRKLNSASHIILYSSYMPTGAIGHNIKKESVMTGQLAIIHPRPPPTHESTTKDTTRTVGVSDHNKDKSRCWHCGTIGHMQREYGGVIIVETVVVYVVRTLVCVAVITPWVTLEGGDILYSGNLSGPCHNWSHIPQVATLVMVLLVPQA</sequence>
<evidence type="ECO:0000313" key="2">
    <source>
        <dbReference type="EMBL" id="MPC13257.1"/>
    </source>
</evidence>